<keyword evidence="1" id="KW-0732">Signal</keyword>
<dbReference type="AlphaFoldDB" id="A0A7M5WMH6"/>
<sequence length="164" mass="19358">MRSWLLFFIPVLLIETHDCLPAGQMGSSRNDGYPVTTIVLRNSRDGNWKRDEIMMKKEAWSSIKGVNDQTTRSFRLQKKRGDPENVNWVVQEDDEDFFNNKKTNLNEKSSNDKRVAILLDAYGFKIMDEVRDRDSKKRDLTMKKDYREIPVSFYNNRFVPEVDI</sequence>
<name>A0A7M5WMH6_9CNID</name>
<evidence type="ECO:0000256" key="1">
    <source>
        <dbReference type="SAM" id="SignalP"/>
    </source>
</evidence>
<keyword evidence="3" id="KW-1185">Reference proteome</keyword>
<dbReference type="EnsemblMetazoa" id="CLYHEMT011495.1">
    <property type="protein sequence ID" value="CLYHEMP011495.1"/>
    <property type="gene ID" value="CLYHEMG011495"/>
</dbReference>
<feature type="chain" id="PRO_5029456038" evidence="1">
    <location>
        <begin position="20"/>
        <end position="164"/>
    </location>
</feature>
<organism evidence="2 3">
    <name type="scientific">Clytia hemisphaerica</name>
    <dbReference type="NCBI Taxonomy" id="252671"/>
    <lineage>
        <taxon>Eukaryota</taxon>
        <taxon>Metazoa</taxon>
        <taxon>Cnidaria</taxon>
        <taxon>Hydrozoa</taxon>
        <taxon>Hydroidolina</taxon>
        <taxon>Leptothecata</taxon>
        <taxon>Obeliida</taxon>
        <taxon>Clytiidae</taxon>
        <taxon>Clytia</taxon>
    </lineage>
</organism>
<feature type="signal peptide" evidence="1">
    <location>
        <begin position="1"/>
        <end position="19"/>
    </location>
</feature>
<evidence type="ECO:0000313" key="3">
    <source>
        <dbReference type="Proteomes" id="UP000594262"/>
    </source>
</evidence>
<dbReference type="Proteomes" id="UP000594262">
    <property type="component" value="Unplaced"/>
</dbReference>
<protein>
    <submittedName>
        <fullName evidence="2">Uncharacterized protein</fullName>
    </submittedName>
</protein>
<accession>A0A7M5WMH6</accession>
<proteinExistence type="predicted"/>
<reference evidence="2" key="1">
    <citation type="submission" date="2021-01" db="UniProtKB">
        <authorList>
            <consortium name="EnsemblMetazoa"/>
        </authorList>
    </citation>
    <scope>IDENTIFICATION</scope>
</reference>
<evidence type="ECO:0000313" key="2">
    <source>
        <dbReference type="EnsemblMetazoa" id="CLYHEMP011495.1"/>
    </source>
</evidence>